<dbReference type="PROSITE" id="PS51318">
    <property type="entry name" value="TAT"/>
    <property type="match status" value="1"/>
</dbReference>
<sequence length="120" mass="12493">MVVTQVPRTVRYGSTNTTHVRFRMSSLDRRSFLRGGLLVAAGAAVSACSGKAASTTGNAPTFVGPSAEQVRAAEAARHPGAVRDVVLTAQRALVDLGGKVVDTWSYDGRVPGAQIRVKAG</sequence>
<dbReference type="InterPro" id="IPR008972">
    <property type="entry name" value="Cupredoxin"/>
</dbReference>
<dbReference type="Gene3D" id="2.60.40.420">
    <property type="entry name" value="Cupredoxins - blue copper proteins"/>
    <property type="match status" value="1"/>
</dbReference>
<gene>
    <name evidence="1" type="ORF">FH610_031840</name>
</gene>
<protein>
    <submittedName>
        <fullName evidence="1">Uncharacterized protein</fullName>
    </submittedName>
</protein>
<dbReference type="InterPro" id="IPR006311">
    <property type="entry name" value="TAT_signal"/>
</dbReference>
<comment type="caution">
    <text evidence="1">The sequence shown here is derived from an EMBL/GenBank/DDBJ whole genome shotgun (WGS) entry which is preliminary data.</text>
</comment>
<reference evidence="1 2" key="1">
    <citation type="submission" date="2019-10" db="EMBL/GenBank/DDBJ databases">
        <title>Nonomuraea sp. nov., isolated from Phyllanthus amarus.</title>
        <authorList>
            <person name="Klykleung N."/>
            <person name="Tanasupawat S."/>
        </authorList>
    </citation>
    <scope>NUCLEOTIDE SEQUENCE [LARGE SCALE GENOMIC DNA]</scope>
    <source>
        <strain evidence="1 2">CR1-09</strain>
    </source>
</reference>
<name>A0A5N6BKR5_9ACTN</name>
<dbReference type="AlphaFoldDB" id="A0A5N6BKR5"/>
<accession>A0A5N6BKR5</accession>
<proteinExistence type="predicted"/>
<evidence type="ECO:0000313" key="1">
    <source>
        <dbReference type="EMBL" id="KAB8180860.1"/>
    </source>
</evidence>
<keyword evidence="2" id="KW-1185">Reference proteome</keyword>
<dbReference type="Proteomes" id="UP000313066">
    <property type="component" value="Unassembled WGS sequence"/>
</dbReference>
<dbReference type="EMBL" id="VDMA02000020">
    <property type="protein sequence ID" value="KAB8180860.1"/>
    <property type="molecule type" value="Genomic_DNA"/>
</dbReference>
<evidence type="ECO:0000313" key="2">
    <source>
        <dbReference type="Proteomes" id="UP000313066"/>
    </source>
</evidence>
<feature type="non-terminal residue" evidence="1">
    <location>
        <position position="120"/>
    </location>
</feature>
<organism evidence="1 2">
    <name type="scientific">Microbispora catharanthi</name>
    <dbReference type="NCBI Taxonomy" id="1712871"/>
    <lineage>
        <taxon>Bacteria</taxon>
        <taxon>Bacillati</taxon>
        <taxon>Actinomycetota</taxon>
        <taxon>Actinomycetes</taxon>
        <taxon>Streptosporangiales</taxon>
        <taxon>Streptosporangiaceae</taxon>
        <taxon>Microbispora</taxon>
    </lineage>
</organism>